<reference evidence="2 3" key="1">
    <citation type="submission" date="2016-07" db="EMBL/GenBank/DDBJ databases">
        <title>Pervasive Adenine N6-methylation of Active Genes in Fungi.</title>
        <authorList>
            <consortium name="DOE Joint Genome Institute"/>
            <person name="Mondo S.J."/>
            <person name="Dannebaum R.O."/>
            <person name="Kuo R.C."/>
            <person name="Labutti K."/>
            <person name="Haridas S."/>
            <person name="Kuo A."/>
            <person name="Salamov A."/>
            <person name="Ahrendt S.R."/>
            <person name="Lipzen A."/>
            <person name="Sullivan W."/>
            <person name="Andreopoulos W.B."/>
            <person name="Clum A."/>
            <person name="Lindquist E."/>
            <person name="Daum C."/>
            <person name="Ramamoorthy G.K."/>
            <person name="Gryganskyi A."/>
            <person name="Culley D."/>
            <person name="Magnuson J.K."/>
            <person name="James T.Y."/>
            <person name="O'Malley M.A."/>
            <person name="Stajich J.E."/>
            <person name="Spatafora J.W."/>
            <person name="Visel A."/>
            <person name="Grigoriev I.V."/>
        </authorList>
    </citation>
    <scope>NUCLEOTIDE SEQUENCE [LARGE SCALE GENOMIC DNA]</scope>
    <source>
        <strain evidence="2 3">CBS 931.73</strain>
    </source>
</reference>
<gene>
    <name evidence="2" type="ORF">K493DRAFT_206750</name>
</gene>
<dbReference type="SUPFAM" id="SSF49562">
    <property type="entry name" value="C2 domain (Calcium/lipid-binding domain, CaLB)"/>
    <property type="match status" value="1"/>
</dbReference>
<dbReference type="InterPro" id="IPR000008">
    <property type="entry name" value="C2_dom"/>
</dbReference>
<name>A0A1Y1Z031_9FUNG</name>
<dbReference type="EMBL" id="MCFE01000044">
    <property type="protein sequence ID" value="ORY03638.1"/>
    <property type="molecule type" value="Genomic_DNA"/>
</dbReference>
<dbReference type="PROSITE" id="PS50004">
    <property type="entry name" value="C2"/>
    <property type="match status" value="1"/>
</dbReference>
<feature type="domain" description="C2" evidence="1">
    <location>
        <begin position="1"/>
        <end position="86"/>
    </location>
</feature>
<dbReference type="PANTHER" id="PTHR47052">
    <property type="entry name" value="CONSERVED SERINE PROLINE-RICH PROTEIN (AFU_ORTHOLOGUE AFUA_2G01790)"/>
    <property type="match status" value="1"/>
</dbReference>
<accession>A0A1Y1Z031</accession>
<dbReference type="AlphaFoldDB" id="A0A1Y1Z031"/>
<evidence type="ECO:0000259" key="1">
    <source>
        <dbReference type="PROSITE" id="PS50004"/>
    </source>
</evidence>
<protein>
    <recommendedName>
        <fullName evidence="1">C2 domain-containing protein</fullName>
    </recommendedName>
</protein>
<sequence>MVVQKVGKQDPFLQFEYNANAQRIRADDNGGQKPTWNEVVTFNIVEGRDRLGIQCYDENLRTHAFIGECVLELKKILAQYTYDAWFPITNKGTAAGEIYLEFTYYPSVSFYPTLLLKLSH</sequence>
<dbReference type="InterPro" id="IPR052981">
    <property type="entry name" value="Ingression_C2_domain"/>
</dbReference>
<dbReference type="OrthoDB" id="270970at2759"/>
<evidence type="ECO:0000313" key="2">
    <source>
        <dbReference type="EMBL" id="ORY03638.1"/>
    </source>
</evidence>
<keyword evidence="3" id="KW-1185">Reference proteome</keyword>
<dbReference type="Proteomes" id="UP000193498">
    <property type="component" value="Unassembled WGS sequence"/>
</dbReference>
<dbReference type="InParanoid" id="A0A1Y1Z031"/>
<dbReference type="Pfam" id="PF00168">
    <property type="entry name" value="C2"/>
    <property type="match status" value="1"/>
</dbReference>
<proteinExistence type="predicted"/>
<dbReference type="PANTHER" id="PTHR47052:SF3">
    <property type="entry name" value="INGRESSION PROTEIN 1"/>
    <property type="match status" value="1"/>
</dbReference>
<organism evidence="2 3">
    <name type="scientific">Basidiobolus meristosporus CBS 931.73</name>
    <dbReference type="NCBI Taxonomy" id="1314790"/>
    <lineage>
        <taxon>Eukaryota</taxon>
        <taxon>Fungi</taxon>
        <taxon>Fungi incertae sedis</taxon>
        <taxon>Zoopagomycota</taxon>
        <taxon>Entomophthoromycotina</taxon>
        <taxon>Basidiobolomycetes</taxon>
        <taxon>Basidiobolales</taxon>
        <taxon>Basidiobolaceae</taxon>
        <taxon>Basidiobolus</taxon>
    </lineage>
</organism>
<dbReference type="InterPro" id="IPR035892">
    <property type="entry name" value="C2_domain_sf"/>
</dbReference>
<evidence type="ECO:0000313" key="3">
    <source>
        <dbReference type="Proteomes" id="UP000193498"/>
    </source>
</evidence>
<dbReference type="Gene3D" id="2.60.40.150">
    <property type="entry name" value="C2 domain"/>
    <property type="match status" value="1"/>
</dbReference>
<comment type="caution">
    <text evidence="2">The sequence shown here is derived from an EMBL/GenBank/DDBJ whole genome shotgun (WGS) entry which is preliminary data.</text>
</comment>
<dbReference type="STRING" id="1314790.A0A1Y1Z031"/>